<protein>
    <recommendedName>
        <fullName evidence="2">RNA 2',3'-cyclic phosphodiesterase</fullName>
        <shortName evidence="2">RNA 2',3'-CPDase</shortName>
        <ecNumber evidence="2">3.1.4.58</ecNumber>
    </recommendedName>
</protein>
<evidence type="ECO:0000256" key="1">
    <source>
        <dbReference type="ARBA" id="ARBA00022801"/>
    </source>
</evidence>
<comment type="similarity">
    <text evidence="2">Belongs to the 2H phosphoesterase superfamily. ThpR family.</text>
</comment>
<keyword evidence="1 2" id="KW-0378">Hydrolase</keyword>
<dbReference type="RefSeq" id="WP_070365835.1">
    <property type="nucleotide sequence ID" value="NZ_CP016070.1"/>
</dbReference>
<feature type="active site" description="Proton acceptor" evidence="2">
    <location>
        <position position="128"/>
    </location>
</feature>
<dbReference type="AlphaFoldDB" id="A0A1D8S756"/>
<evidence type="ECO:0000313" key="3">
    <source>
        <dbReference type="EMBL" id="AOW81192.1"/>
    </source>
</evidence>
<name>A0A1D8S756_9EURY</name>
<comment type="catalytic activity">
    <reaction evidence="2">
        <text>a 3'-end 2',3'-cyclophospho-ribonucleotide-RNA + H2O = a 3'-end 2'-phospho-ribonucleotide-RNA + H(+)</text>
        <dbReference type="Rhea" id="RHEA:11828"/>
        <dbReference type="Rhea" id="RHEA-COMP:10464"/>
        <dbReference type="Rhea" id="RHEA-COMP:17353"/>
        <dbReference type="ChEBI" id="CHEBI:15377"/>
        <dbReference type="ChEBI" id="CHEBI:15378"/>
        <dbReference type="ChEBI" id="CHEBI:83064"/>
        <dbReference type="ChEBI" id="CHEBI:173113"/>
        <dbReference type="EC" id="3.1.4.58"/>
    </reaction>
</comment>
<proteinExistence type="inferred from homology"/>
<dbReference type="GO" id="GO:0004113">
    <property type="term" value="F:2',3'-cyclic-nucleotide 3'-phosphodiesterase activity"/>
    <property type="evidence" value="ECO:0007669"/>
    <property type="project" value="InterPro"/>
</dbReference>
<sequence>MRLFVSVDLPTAFAEPIADLQAAFEGASGLDFTDPEQAHVTMKFLGDTDPDRVGEITTALETAAETADVAPFEATFEGLGVFPSMEYISVLWLGVGQGGEQFRALQAPIEERLVELGFEPETHDFTPHVTLARMKHAGGKELVQQLVREREPTVGTTTVEAVNLTESRLKSEGPVYETVERVEL</sequence>
<gene>
    <name evidence="3" type="ORF">HTSR_2031</name>
</gene>
<dbReference type="STRING" id="1873524.HSR6_2107"/>
<comment type="function">
    <text evidence="2">Hydrolyzes RNA 2',3'-cyclic phosphodiester to an RNA 2'-phosphomonoester.</text>
</comment>
<reference evidence="3 4" key="1">
    <citation type="submission" date="2016-06" db="EMBL/GenBank/DDBJ databases">
        <title>Discovery of anaerobic lithoheterotrophic haloarchaeon capable of sulfur respiration by hydrogen and formate.</title>
        <authorList>
            <person name="Sorokin D.Y."/>
            <person name="Kublanov I.V."/>
            <person name="Roman P."/>
            <person name="Sinninghe Damste J.S."/>
            <person name="Golyshin P.N."/>
            <person name="Rojo D."/>
            <person name="Ciordia S."/>
            <person name="Mena Md.C."/>
            <person name="Ferrer M."/>
            <person name="Smedile F."/>
            <person name="Messina E."/>
            <person name="La Cono V."/>
            <person name="Yakimov M.M."/>
        </authorList>
    </citation>
    <scope>NUCLEOTIDE SEQUENCE [LARGE SCALE GENOMIC DNA]</scope>
    <source>
        <strain evidence="3 4">HTSR1</strain>
    </source>
</reference>
<dbReference type="EC" id="3.1.4.58" evidence="2"/>
<accession>A0A1D8S756</accession>
<organism evidence="3 4">
    <name type="scientific">Halodesulfurarchaeum formicicum</name>
    <dbReference type="NCBI Taxonomy" id="1873524"/>
    <lineage>
        <taxon>Archaea</taxon>
        <taxon>Methanobacteriati</taxon>
        <taxon>Methanobacteriota</taxon>
        <taxon>Stenosarchaea group</taxon>
        <taxon>Halobacteria</taxon>
        <taxon>Halobacteriales</taxon>
        <taxon>Halobacteriaceae</taxon>
        <taxon>Halodesulfurarchaeum</taxon>
    </lineage>
</organism>
<evidence type="ECO:0000313" key="4">
    <source>
        <dbReference type="Proteomes" id="UP000185608"/>
    </source>
</evidence>
<dbReference type="SUPFAM" id="SSF55144">
    <property type="entry name" value="LigT-like"/>
    <property type="match status" value="1"/>
</dbReference>
<dbReference type="GeneID" id="29830017"/>
<dbReference type="KEGG" id="halh:HTSR_2031"/>
<dbReference type="HAMAP" id="MF_01940">
    <property type="entry name" value="RNA_CPDase"/>
    <property type="match status" value="1"/>
</dbReference>
<dbReference type="Gene3D" id="3.90.1140.10">
    <property type="entry name" value="Cyclic phosphodiesterase"/>
    <property type="match status" value="1"/>
</dbReference>
<dbReference type="Pfam" id="PF13563">
    <property type="entry name" value="2_5_RNA_ligase2"/>
    <property type="match status" value="1"/>
</dbReference>
<dbReference type="PANTHER" id="PTHR35561:SF1">
    <property type="entry name" value="RNA 2',3'-CYCLIC PHOSPHODIESTERASE"/>
    <property type="match status" value="1"/>
</dbReference>
<dbReference type="GO" id="GO:0008664">
    <property type="term" value="F:RNA 2',3'-cyclic 3'-phosphodiesterase activity"/>
    <property type="evidence" value="ECO:0007669"/>
    <property type="project" value="UniProtKB-EC"/>
</dbReference>
<feature type="active site" description="Proton donor" evidence="2">
    <location>
        <position position="39"/>
    </location>
</feature>
<dbReference type="InterPro" id="IPR004175">
    <property type="entry name" value="RNA_CPDase"/>
</dbReference>
<keyword evidence="3" id="KW-0436">Ligase</keyword>
<evidence type="ECO:0000256" key="2">
    <source>
        <dbReference type="HAMAP-Rule" id="MF_01940"/>
    </source>
</evidence>
<dbReference type="NCBIfam" id="TIGR02258">
    <property type="entry name" value="2_5_ligase"/>
    <property type="match status" value="1"/>
</dbReference>
<dbReference type="PATRIC" id="fig|1855411.3.peg.2035"/>
<dbReference type="Proteomes" id="UP000185608">
    <property type="component" value="Chromosome"/>
</dbReference>
<feature type="short sequence motif" description="HXTX 1" evidence="2">
    <location>
        <begin position="39"/>
        <end position="42"/>
    </location>
</feature>
<dbReference type="EMBL" id="CP016070">
    <property type="protein sequence ID" value="AOW81192.1"/>
    <property type="molecule type" value="Genomic_DNA"/>
</dbReference>
<dbReference type="PANTHER" id="PTHR35561">
    <property type="entry name" value="RNA 2',3'-CYCLIC PHOSPHODIESTERASE"/>
    <property type="match status" value="1"/>
</dbReference>
<dbReference type="GO" id="GO:0016874">
    <property type="term" value="F:ligase activity"/>
    <property type="evidence" value="ECO:0007669"/>
    <property type="project" value="UniProtKB-KW"/>
</dbReference>
<feature type="short sequence motif" description="HXTX 2" evidence="2">
    <location>
        <begin position="128"/>
        <end position="131"/>
    </location>
</feature>
<dbReference type="InterPro" id="IPR009097">
    <property type="entry name" value="Cyclic_Pdiesterase"/>
</dbReference>